<gene>
    <name evidence="1" type="ORF">GCM10010412_028300</name>
</gene>
<reference evidence="1 2" key="1">
    <citation type="journal article" date="2019" name="Int. J. Syst. Evol. Microbiol.">
        <title>The Global Catalogue of Microorganisms (GCM) 10K type strain sequencing project: providing services to taxonomists for standard genome sequencing and annotation.</title>
        <authorList>
            <consortium name="The Broad Institute Genomics Platform"/>
            <consortium name="The Broad Institute Genome Sequencing Center for Infectious Disease"/>
            <person name="Wu L."/>
            <person name="Ma J."/>
        </authorList>
    </citation>
    <scope>NUCLEOTIDE SEQUENCE [LARGE SCALE GENOMIC DNA]</scope>
    <source>
        <strain evidence="1 2">JCM 6835</strain>
    </source>
</reference>
<accession>A0ABN3RPC1</accession>
<sequence length="106" mass="11106">MIGSIEQASIAGRRQAVADTINDFSDCVHAYVQGAGALVAVDEARAVATAAAGRYMLDLAELIDADRADDAATMRAMAALLATRTRISPFQVAQQTGLAERLARLA</sequence>
<protein>
    <submittedName>
        <fullName evidence="1">Uncharacterized protein</fullName>
    </submittedName>
</protein>
<dbReference type="RefSeq" id="WP_346146533.1">
    <property type="nucleotide sequence ID" value="NZ_BAAATE010000006.1"/>
</dbReference>
<keyword evidence="2" id="KW-1185">Reference proteome</keyword>
<dbReference type="EMBL" id="BAAATE010000006">
    <property type="protein sequence ID" value="GAA2657552.1"/>
    <property type="molecule type" value="Genomic_DNA"/>
</dbReference>
<evidence type="ECO:0000313" key="2">
    <source>
        <dbReference type="Proteomes" id="UP001501666"/>
    </source>
</evidence>
<organism evidence="1 2">
    <name type="scientific">Nonomuraea recticatena</name>
    <dbReference type="NCBI Taxonomy" id="46178"/>
    <lineage>
        <taxon>Bacteria</taxon>
        <taxon>Bacillati</taxon>
        <taxon>Actinomycetota</taxon>
        <taxon>Actinomycetes</taxon>
        <taxon>Streptosporangiales</taxon>
        <taxon>Streptosporangiaceae</taxon>
        <taxon>Nonomuraea</taxon>
    </lineage>
</organism>
<evidence type="ECO:0000313" key="1">
    <source>
        <dbReference type="EMBL" id="GAA2657552.1"/>
    </source>
</evidence>
<comment type="caution">
    <text evidence="1">The sequence shown here is derived from an EMBL/GenBank/DDBJ whole genome shotgun (WGS) entry which is preliminary data.</text>
</comment>
<proteinExistence type="predicted"/>
<dbReference type="Proteomes" id="UP001501666">
    <property type="component" value="Unassembled WGS sequence"/>
</dbReference>
<name>A0ABN3RPC1_9ACTN</name>